<keyword evidence="14" id="KW-1185">Reference proteome</keyword>
<keyword evidence="11" id="KW-1133">Transmembrane helix</keyword>
<keyword evidence="11" id="KW-0472">Membrane</keyword>
<reference evidence="13" key="1">
    <citation type="submission" date="2021-02" db="EMBL/GenBank/DDBJ databases">
        <authorList>
            <person name="Dougan E. K."/>
            <person name="Rhodes N."/>
            <person name="Thang M."/>
            <person name="Chan C."/>
        </authorList>
    </citation>
    <scope>NUCLEOTIDE SEQUENCE</scope>
</reference>
<dbReference type="AlphaFoldDB" id="A0A813B123"/>
<dbReference type="InterPro" id="IPR038619">
    <property type="entry name" value="MraZ_sf"/>
</dbReference>
<dbReference type="InterPro" id="IPR020603">
    <property type="entry name" value="MraZ_dom"/>
</dbReference>
<evidence type="ECO:0000256" key="11">
    <source>
        <dbReference type="SAM" id="Phobius"/>
    </source>
</evidence>
<dbReference type="SUPFAM" id="SSF53335">
    <property type="entry name" value="S-adenosyl-L-methionine-dependent methyltransferases"/>
    <property type="match status" value="1"/>
</dbReference>
<feature type="transmembrane region" description="Helical" evidence="11">
    <location>
        <begin position="490"/>
        <end position="510"/>
    </location>
</feature>
<dbReference type="EMBL" id="CAJNJA010065399">
    <property type="protein sequence ID" value="CAE7885470.1"/>
    <property type="molecule type" value="Genomic_DNA"/>
</dbReference>
<name>A0A813B123_9DINO</name>
<evidence type="ECO:0000256" key="3">
    <source>
        <dbReference type="ARBA" id="ARBA00022490"/>
    </source>
</evidence>
<dbReference type="HAMAP" id="MF_01008">
    <property type="entry name" value="MraZ"/>
    <property type="match status" value="1"/>
</dbReference>
<dbReference type="InterPro" id="IPR007159">
    <property type="entry name" value="SpoVT-AbrB_dom"/>
</dbReference>
<evidence type="ECO:0000256" key="7">
    <source>
        <dbReference type="ARBA" id="ARBA00022737"/>
    </source>
</evidence>
<keyword evidence="10" id="KW-0804">Transcription</keyword>
<dbReference type="Pfam" id="PF02381">
    <property type="entry name" value="MraZ"/>
    <property type="match status" value="2"/>
</dbReference>
<sequence length="542" mass="59107">ADAPPDPDRAAPARTAWPLRRGRDRGPIMAPIFLGTHEVKLDSKGRVSIPAPFRPTLSRQGFDGVILFPSYKVEGAIEGCGQEFLNQLMDSVNSYQLFSDEQEDLAATIFAAAHQLQWDGNGRIVLPDALIEVAGLSDKAVFVGTGSLFRIWEPQRWAAYQAERRQSAKQKVPSLAVKPQSGPGGAPGGVLEVLRPRDGGIYLDGTFGLGGYSRGLLEAADCRVVAFDRDPAAIAAGAPLAAAYAPRLRLVQDCFSQMACHLEGPVDGIALDLGVSSPQLDQAERGFSFRSDGPLDMRMGPGGETAAQVVNSRSEAELADLIWRYGEERKSRQIARALVARRAEQPFARTLELAETVRGVVRAAKDGIDPATRTFQALRIYVNDELGELERGLAAAERCLAPHGRLAVVSFHSLEDRIVKDFLRRRSSAAPRGSRHLPDSGAQPAPSFELIRRQAIKPGAREAAENPRARSARLRAAERTAAPAWPGGMILRWSTLLWLVAFAVAVGLVFQIKYEVQDLEDRLARTQTRIQKDREALHVLRA</sequence>
<dbReference type="InterPro" id="IPR029063">
    <property type="entry name" value="SAM-dependent_MTases_sf"/>
</dbReference>
<dbReference type="InterPro" id="IPR035644">
    <property type="entry name" value="MraZ_C"/>
</dbReference>
<evidence type="ECO:0000313" key="13">
    <source>
        <dbReference type="EMBL" id="CAE7885470.1"/>
    </source>
</evidence>
<protein>
    <recommendedName>
        <fullName evidence="2">Transcriptional regulator MraZ</fullName>
    </recommendedName>
</protein>
<feature type="domain" description="SpoVT-AbrB" evidence="12">
    <location>
        <begin position="36"/>
        <end position="84"/>
    </location>
</feature>
<dbReference type="InterPro" id="IPR023397">
    <property type="entry name" value="SAM-dep_MeTrfase_MraW_recog"/>
</dbReference>
<gene>
    <name evidence="13" type="primary">rsmH</name>
    <name evidence="13" type="ORF">SNEC2469_LOCUS29259</name>
</gene>
<dbReference type="SUPFAM" id="SSF89447">
    <property type="entry name" value="AbrB/MazE/MraZ-like"/>
    <property type="match status" value="1"/>
</dbReference>
<evidence type="ECO:0000256" key="6">
    <source>
        <dbReference type="ARBA" id="ARBA00022691"/>
    </source>
</evidence>
<dbReference type="CDD" id="cd16320">
    <property type="entry name" value="MraZ_N"/>
    <property type="match status" value="1"/>
</dbReference>
<dbReference type="CDD" id="cd16321">
    <property type="entry name" value="MraZ_C"/>
    <property type="match status" value="1"/>
</dbReference>
<evidence type="ECO:0000256" key="2">
    <source>
        <dbReference type="ARBA" id="ARBA00013860"/>
    </source>
</evidence>
<dbReference type="GO" id="GO:0071424">
    <property type="term" value="F:rRNA (cytosine-N4-)-methyltransferase activity"/>
    <property type="evidence" value="ECO:0007669"/>
    <property type="project" value="TreeGrafter"/>
</dbReference>
<keyword evidence="9" id="KW-0238">DNA-binding</keyword>
<keyword evidence="4" id="KW-0489">Methyltransferase</keyword>
<dbReference type="GO" id="GO:0003677">
    <property type="term" value="F:DNA binding"/>
    <property type="evidence" value="ECO:0007669"/>
    <property type="project" value="UniProtKB-KW"/>
</dbReference>
<keyword evidence="7" id="KW-0677">Repeat</keyword>
<dbReference type="InterPro" id="IPR003444">
    <property type="entry name" value="MraZ"/>
</dbReference>
<evidence type="ECO:0000256" key="10">
    <source>
        <dbReference type="ARBA" id="ARBA00023163"/>
    </source>
</evidence>
<dbReference type="InterPro" id="IPR035642">
    <property type="entry name" value="MraZ_N"/>
</dbReference>
<accession>A0A813B123</accession>
<dbReference type="Gene3D" id="3.40.1550.20">
    <property type="entry name" value="Transcriptional regulator MraZ domain"/>
    <property type="match status" value="1"/>
</dbReference>
<dbReference type="Gene3D" id="1.10.150.170">
    <property type="entry name" value="Putative methyltransferase TM0872, insert domain"/>
    <property type="match status" value="1"/>
</dbReference>
<feature type="domain" description="SpoVT-AbrB" evidence="12">
    <location>
        <begin position="113"/>
        <end position="156"/>
    </location>
</feature>
<keyword evidence="5" id="KW-0808">Transferase</keyword>
<proteinExistence type="inferred from homology"/>
<keyword evidence="3" id="KW-0963">Cytoplasm</keyword>
<dbReference type="GO" id="GO:0003700">
    <property type="term" value="F:DNA-binding transcription factor activity"/>
    <property type="evidence" value="ECO:0007669"/>
    <property type="project" value="InterPro"/>
</dbReference>
<keyword evidence="11" id="KW-0812">Transmembrane</keyword>
<dbReference type="SUPFAM" id="SSF81799">
    <property type="entry name" value="Putative methyltransferase TM0872, insert domain"/>
    <property type="match status" value="1"/>
</dbReference>
<evidence type="ECO:0000256" key="8">
    <source>
        <dbReference type="ARBA" id="ARBA00023015"/>
    </source>
</evidence>
<dbReference type="NCBIfam" id="TIGR00006">
    <property type="entry name" value="16S rRNA (cytosine(1402)-N(4))-methyltransferase RsmH"/>
    <property type="match status" value="1"/>
</dbReference>
<comment type="similarity">
    <text evidence="1">Belongs to the methyltransferase superfamily. RsmH family.</text>
</comment>
<feature type="non-terminal residue" evidence="13">
    <location>
        <position position="1"/>
    </location>
</feature>
<dbReference type="GO" id="GO:0070475">
    <property type="term" value="P:rRNA base methylation"/>
    <property type="evidence" value="ECO:0007669"/>
    <property type="project" value="TreeGrafter"/>
</dbReference>
<organism evidence="13 14">
    <name type="scientific">Symbiodinium necroappetens</name>
    <dbReference type="NCBI Taxonomy" id="1628268"/>
    <lineage>
        <taxon>Eukaryota</taxon>
        <taxon>Sar</taxon>
        <taxon>Alveolata</taxon>
        <taxon>Dinophyceae</taxon>
        <taxon>Suessiales</taxon>
        <taxon>Symbiodiniaceae</taxon>
        <taxon>Symbiodinium</taxon>
    </lineage>
</organism>
<dbReference type="Pfam" id="PF01795">
    <property type="entry name" value="Methyltransf_5"/>
    <property type="match status" value="1"/>
</dbReference>
<evidence type="ECO:0000256" key="1">
    <source>
        <dbReference type="ARBA" id="ARBA00010396"/>
    </source>
</evidence>
<evidence type="ECO:0000313" key="14">
    <source>
        <dbReference type="Proteomes" id="UP000601435"/>
    </source>
</evidence>
<dbReference type="HAMAP" id="MF_01007">
    <property type="entry name" value="16SrRNA_methyltr_H"/>
    <property type="match status" value="1"/>
</dbReference>
<dbReference type="Proteomes" id="UP000601435">
    <property type="component" value="Unassembled WGS sequence"/>
</dbReference>
<feature type="non-terminal residue" evidence="13">
    <location>
        <position position="542"/>
    </location>
</feature>
<dbReference type="InterPro" id="IPR002903">
    <property type="entry name" value="RsmH"/>
</dbReference>
<dbReference type="PANTHER" id="PTHR11265">
    <property type="entry name" value="S-ADENOSYL-METHYLTRANSFERASE MRAW"/>
    <property type="match status" value="1"/>
</dbReference>
<dbReference type="InterPro" id="IPR037914">
    <property type="entry name" value="SpoVT-AbrB_sf"/>
</dbReference>
<evidence type="ECO:0000256" key="9">
    <source>
        <dbReference type="ARBA" id="ARBA00023125"/>
    </source>
</evidence>
<keyword evidence="6" id="KW-0949">S-adenosyl-L-methionine</keyword>
<evidence type="ECO:0000256" key="4">
    <source>
        <dbReference type="ARBA" id="ARBA00022603"/>
    </source>
</evidence>
<dbReference type="Gene3D" id="3.40.50.150">
    <property type="entry name" value="Vaccinia Virus protein VP39"/>
    <property type="match status" value="1"/>
</dbReference>
<dbReference type="PANTHER" id="PTHR11265:SF0">
    <property type="entry name" value="12S RRNA N4-METHYLCYTIDINE METHYLTRANSFERASE"/>
    <property type="match status" value="1"/>
</dbReference>
<keyword evidence="8" id="KW-0805">Transcription regulation</keyword>
<comment type="caution">
    <text evidence="13">The sequence shown here is derived from an EMBL/GenBank/DDBJ whole genome shotgun (WGS) entry which is preliminary data.</text>
</comment>
<dbReference type="PROSITE" id="PS51740">
    <property type="entry name" value="SPOVT_ABRB"/>
    <property type="match status" value="2"/>
</dbReference>
<dbReference type="GO" id="GO:0005737">
    <property type="term" value="C:cytoplasm"/>
    <property type="evidence" value="ECO:0007669"/>
    <property type="project" value="TreeGrafter"/>
</dbReference>
<dbReference type="OrthoDB" id="439808at2759"/>
<evidence type="ECO:0000259" key="12">
    <source>
        <dbReference type="PROSITE" id="PS51740"/>
    </source>
</evidence>
<evidence type="ECO:0000256" key="5">
    <source>
        <dbReference type="ARBA" id="ARBA00022679"/>
    </source>
</evidence>